<feature type="compositionally biased region" description="Low complexity" evidence="1">
    <location>
        <begin position="411"/>
        <end position="420"/>
    </location>
</feature>
<dbReference type="STRING" id="1076935.U4KVN0"/>
<protein>
    <submittedName>
        <fullName evidence="2">Similar to Rik1-associated factor 2 acc. no. O74560</fullName>
    </submittedName>
</protein>
<organism evidence="2 3">
    <name type="scientific">Pyronema omphalodes (strain CBS 100304)</name>
    <name type="common">Pyronema confluens</name>
    <dbReference type="NCBI Taxonomy" id="1076935"/>
    <lineage>
        <taxon>Eukaryota</taxon>
        <taxon>Fungi</taxon>
        <taxon>Dikarya</taxon>
        <taxon>Ascomycota</taxon>
        <taxon>Pezizomycotina</taxon>
        <taxon>Pezizomycetes</taxon>
        <taxon>Pezizales</taxon>
        <taxon>Pyronemataceae</taxon>
        <taxon>Pyronema</taxon>
    </lineage>
</organism>
<reference evidence="2 3" key="1">
    <citation type="journal article" date="2013" name="PLoS Genet.">
        <title>The genome and development-dependent transcriptomes of Pyronema confluens: a window into fungal evolution.</title>
        <authorList>
            <person name="Traeger S."/>
            <person name="Altegoer F."/>
            <person name="Freitag M."/>
            <person name="Gabaldon T."/>
            <person name="Kempken F."/>
            <person name="Kumar A."/>
            <person name="Marcet-Houben M."/>
            <person name="Poggeler S."/>
            <person name="Stajich J.E."/>
            <person name="Nowrousian M."/>
        </authorList>
    </citation>
    <scope>NUCLEOTIDE SEQUENCE [LARGE SCALE GENOMIC DNA]</scope>
    <source>
        <strain evidence="3">CBS 100304</strain>
        <tissue evidence="2">Vegetative mycelium</tissue>
    </source>
</reference>
<sequence length="560" mass="62844">MFESTALHPADPNADTDTWPLLELTDVMVVRYRRGHPEELVDLADVDEKGPFRVKGRLVDSGKKARSLVKNTDVFSNELTIPGVETYSMEHDTKKGTTKIWVLGSSAWYTISPSSEYRSIYENLIEKAKVWLFLQQRYKKFKGPGKEIPGEATEVYKDVCDLLFLGKRYKSQLVEDGGHGKSSRARRWRACEMAISTQTVTDPPQFLAQNPSYRTTRGASAIFTRHHRYLIFMMHRPEEDFEMWKRTPLSRVFFEEYPEVVEEAMEFHGHKPNEPLLKLKQLEVRPTPEIIDLTSETGMELDEPGDPVPDADEQDEAVSNSEDNEGEDAEDTPEASSSEEDDENAENEDCEETSSSSDSSSTASAPRRTPHQRATPTIGKTVKTVSTKGRSILRPRHSMIPLDPGSPPSPILLTSPIDAAFEAREARGGGPKRKKSSTDLSQDSLLPPKRTAPPIRQLALGTLKSESPEVQSTHWRCNLDDVRCHHIVMNAKTVAGRIAVEEHYAFHGRVMTEALKTVDSEAGGYQVNHLMEKIKAMKRDWEESRPSPLKGAAVGEEGIM</sequence>
<evidence type="ECO:0000313" key="3">
    <source>
        <dbReference type="Proteomes" id="UP000018144"/>
    </source>
</evidence>
<dbReference type="eggNOG" id="ENOG502SK9A">
    <property type="taxonomic scope" value="Eukaryota"/>
</dbReference>
<dbReference type="AlphaFoldDB" id="U4KVN0"/>
<dbReference type="Proteomes" id="UP000018144">
    <property type="component" value="Unassembled WGS sequence"/>
</dbReference>
<accession>U4KVN0</accession>
<feature type="region of interest" description="Disordered" evidence="1">
    <location>
        <begin position="294"/>
        <end position="452"/>
    </location>
</feature>
<gene>
    <name evidence="2" type="ORF">PCON_04271</name>
</gene>
<feature type="region of interest" description="Disordered" evidence="1">
    <location>
        <begin position="539"/>
        <end position="560"/>
    </location>
</feature>
<evidence type="ECO:0000313" key="2">
    <source>
        <dbReference type="EMBL" id="CCX05001.1"/>
    </source>
</evidence>
<dbReference type="OrthoDB" id="5382953at2759"/>
<name>U4KVN0_PYROM</name>
<dbReference type="EMBL" id="HF935225">
    <property type="protein sequence ID" value="CCX05001.1"/>
    <property type="molecule type" value="Genomic_DNA"/>
</dbReference>
<feature type="compositionally biased region" description="Low complexity" evidence="1">
    <location>
        <begin position="353"/>
        <end position="365"/>
    </location>
</feature>
<feature type="compositionally biased region" description="Acidic residues" evidence="1">
    <location>
        <begin position="299"/>
        <end position="352"/>
    </location>
</feature>
<evidence type="ECO:0000256" key="1">
    <source>
        <dbReference type="SAM" id="MobiDB-lite"/>
    </source>
</evidence>
<proteinExistence type="predicted"/>
<keyword evidence="3" id="KW-1185">Reference proteome</keyword>